<reference evidence="2 3" key="1">
    <citation type="submission" date="2018-04" db="EMBL/GenBank/DDBJ databases">
        <title>Phage therapy in agriculture - a green tech approach to combat plant pathogenic bacteria.</title>
        <authorList>
            <person name="Djurhuus A.M."/>
            <person name="Carstens A.B."/>
            <person name="Hansen L.H."/>
        </authorList>
    </citation>
    <scope>NUCLEOTIDE SEQUENCE [LARGE SCALE GENOMIC DNA]</scope>
</reference>
<keyword evidence="1" id="KW-0812">Transmembrane</keyword>
<accession>A0A2U8UX07</accession>
<evidence type="ECO:0000313" key="2">
    <source>
        <dbReference type="EMBL" id="AWN08657.1"/>
    </source>
</evidence>
<feature type="transmembrane region" description="Helical" evidence="1">
    <location>
        <begin position="85"/>
        <end position="105"/>
    </location>
</feature>
<dbReference type="GeneID" id="54992701"/>
<dbReference type="Proteomes" id="UP000246222">
    <property type="component" value="Segment"/>
</dbReference>
<proteinExistence type="predicted"/>
<organism evidence="2 3">
    <name type="scientific">Erwinia phage Faunus</name>
    <dbReference type="NCBI Taxonomy" id="2182346"/>
    <lineage>
        <taxon>Viruses</taxon>
        <taxon>Duplodnaviria</taxon>
        <taxon>Heunggongvirae</taxon>
        <taxon>Uroviricota</taxon>
        <taxon>Caudoviricetes</taxon>
        <taxon>Chaseviridae</taxon>
        <taxon>Cleopatravirinae</taxon>
        <taxon>Faunusvirus</taxon>
        <taxon>Faunusvirus faunus</taxon>
    </lineage>
</organism>
<evidence type="ECO:0000256" key="1">
    <source>
        <dbReference type="SAM" id="Phobius"/>
    </source>
</evidence>
<feature type="transmembrane region" description="Helical" evidence="1">
    <location>
        <begin position="55"/>
        <end position="73"/>
    </location>
</feature>
<keyword evidence="1" id="KW-1133">Transmembrane helix</keyword>
<dbReference type="RefSeq" id="YP_009802167.1">
    <property type="nucleotide sequence ID" value="NC_047978.1"/>
</dbReference>
<name>A0A2U8UX07_9CAUD</name>
<dbReference type="InterPro" id="IPR006481">
    <property type="entry name" value="Phage_lambda_GpS_holin"/>
</dbReference>
<dbReference type="KEGG" id="vg:54992701"/>
<dbReference type="EMBL" id="MH191398">
    <property type="protein sequence ID" value="AWN08657.1"/>
    <property type="molecule type" value="Genomic_DNA"/>
</dbReference>
<keyword evidence="3" id="KW-1185">Reference proteome</keyword>
<sequence>MASGDVRHKLEAKLDRQTFQAVWDMMHQYGVLHGLLAGVTALIRGAYESEGLAKALLDALLCAVIGVFAFQFAGTFETFTTNITMQLILAMVIGVVGANLIITTVRESFVAAIKQLNPTNWFKKAK</sequence>
<protein>
    <submittedName>
        <fullName evidence="2">Putative holin</fullName>
    </submittedName>
</protein>
<dbReference type="Pfam" id="PF05106">
    <property type="entry name" value="Phage_holin_3_1"/>
    <property type="match status" value="1"/>
</dbReference>
<keyword evidence="1" id="KW-0472">Membrane</keyword>
<evidence type="ECO:0000313" key="3">
    <source>
        <dbReference type="Proteomes" id="UP000246222"/>
    </source>
</evidence>